<feature type="transmembrane region" description="Helical" evidence="1">
    <location>
        <begin position="157"/>
        <end position="177"/>
    </location>
</feature>
<dbReference type="Pfam" id="PF01757">
    <property type="entry name" value="Acyl_transf_3"/>
    <property type="match status" value="1"/>
</dbReference>
<dbReference type="InterPro" id="IPR002656">
    <property type="entry name" value="Acyl_transf_3_dom"/>
</dbReference>
<feature type="transmembrane region" description="Helical" evidence="1">
    <location>
        <begin position="123"/>
        <end position="145"/>
    </location>
</feature>
<keyword evidence="1" id="KW-0812">Transmembrane</keyword>
<feature type="transmembrane region" description="Helical" evidence="1">
    <location>
        <begin position="306"/>
        <end position="325"/>
    </location>
</feature>
<keyword evidence="1" id="KW-0472">Membrane</keyword>
<evidence type="ECO:0000259" key="2">
    <source>
        <dbReference type="Pfam" id="PF01757"/>
    </source>
</evidence>
<feature type="domain" description="Acyltransferase 3" evidence="2">
    <location>
        <begin position="20"/>
        <end position="349"/>
    </location>
</feature>
<feature type="transmembrane region" description="Helical" evidence="1">
    <location>
        <begin position="197"/>
        <end position="218"/>
    </location>
</feature>
<dbReference type="STRING" id="246195.DNO_1037"/>
<dbReference type="eggNOG" id="COG3503">
    <property type="taxonomic scope" value="Bacteria"/>
</dbReference>
<dbReference type="AlphaFoldDB" id="A5EXU9"/>
<dbReference type="HOGENOM" id="CLU_065974_0_0_6"/>
<dbReference type="EMBL" id="CP000513">
    <property type="protein sequence ID" value="ABQ13764.1"/>
    <property type="molecule type" value="Genomic_DNA"/>
</dbReference>
<feature type="transmembrane region" description="Helical" evidence="1">
    <location>
        <begin position="230"/>
        <end position="252"/>
    </location>
</feature>
<feature type="transmembrane region" description="Helical" evidence="1">
    <location>
        <begin position="90"/>
        <end position="111"/>
    </location>
</feature>
<dbReference type="KEGG" id="dno:DNO_1037"/>
<sequence length="379" mass="43167">MLEKIKRCFALEAVNTARQYEIDIARGFAIIFMVWVHVMEEMDSFGSTIPHILVEYVLSEPFAAPVFLTTLGVGLVYSRHTSPKALLDRGINILVLGFLLNIVRFSLPIIWDASLLNEPFPYVAVITWQISVDVLQFAGLTFIYFSFAKKMGWSKSTLVMIAVLCSLLGTLLKGVTVDHYIGKQLLGYFWASSDETFFPFLTWIIFPTFGYVFGSYWVKCRDKGSFYKLVSPAALILSCGYIAVCLIFGLSMYAEGNSYYHMNLLDACFIMMLMVGLFGLHYGLLQVFPRKIFTPLLSLSRNITEVYCIHWVILGFSWVCLKHFFGKTQLPFWEFTQYAFAILVISGFLAAFYNRELTLFKGGNLPVFLRRPRAIAAEK</sequence>
<reference evidence="3 4" key="1">
    <citation type="journal article" date="2007" name="Nat. Biotechnol.">
        <title>Genome sequence and identification of candidate vaccine antigens from the animal pathogen Dichelobacter nodosus.</title>
        <authorList>
            <person name="Myers G.S."/>
            <person name="Parker D."/>
            <person name="Al-Hasani K."/>
            <person name="Kennan R.M."/>
            <person name="Seemann T."/>
            <person name="Ren Q."/>
            <person name="Badger J.H."/>
            <person name="Selengut J.D."/>
            <person name="Deboy R.T."/>
            <person name="Tettelin H."/>
            <person name="Boyce J.D."/>
            <person name="McCarl V.P."/>
            <person name="Han X."/>
            <person name="Nelson W.C."/>
            <person name="Madupu R."/>
            <person name="Mohamoud Y."/>
            <person name="Holley T."/>
            <person name="Fedorova N."/>
            <person name="Khouri H."/>
            <person name="Bottomley S.P."/>
            <person name="Whittington R.J."/>
            <person name="Adler B."/>
            <person name="Songer J.G."/>
            <person name="Rood J.I."/>
            <person name="Paulsen I.T."/>
        </authorList>
    </citation>
    <scope>NUCLEOTIDE SEQUENCE [LARGE SCALE GENOMIC DNA]</scope>
    <source>
        <strain evidence="3 4">VCS1703A</strain>
    </source>
</reference>
<keyword evidence="1" id="KW-1133">Transmembrane helix</keyword>
<dbReference type="GO" id="GO:0016747">
    <property type="term" value="F:acyltransferase activity, transferring groups other than amino-acyl groups"/>
    <property type="evidence" value="ECO:0007669"/>
    <property type="project" value="InterPro"/>
</dbReference>
<evidence type="ECO:0000313" key="4">
    <source>
        <dbReference type="Proteomes" id="UP000000248"/>
    </source>
</evidence>
<evidence type="ECO:0000256" key="1">
    <source>
        <dbReference type="SAM" id="Phobius"/>
    </source>
</evidence>
<feature type="transmembrane region" description="Helical" evidence="1">
    <location>
        <begin position="264"/>
        <end position="285"/>
    </location>
</feature>
<feature type="transmembrane region" description="Helical" evidence="1">
    <location>
        <begin position="337"/>
        <end position="354"/>
    </location>
</feature>
<feature type="transmembrane region" description="Helical" evidence="1">
    <location>
        <begin position="58"/>
        <end position="78"/>
    </location>
</feature>
<protein>
    <submittedName>
        <fullName evidence="3">Hypothetical membrane protein</fullName>
    </submittedName>
</protein>
<keyword evidence="4" id="KW-1185">Reference proteome</keyword>
<dbReference type="RefSeq" id="WP_012031349.1">
    <property type="nucleotide sequence ID" value="NC_009446.1"/>
</dbReference>
<dbReference type="OrthoDB" id="2521581at2"/>
<gene>
    <name evidence="3" type="ordered locus">DNO_1037</name>
</gene>
<evidence type="ECO:0000313" key="3">
    <source>
        <dbReference type="EMBL" id="ABQ13764.1"/>
    </source>
</evidence>
<proteinExistence type="predicted"/>
<feature type="transmembrane region" description="Helical" evidence="1">
    <location>
        <begin position="20"/>
        <end position="38"/>
    </location>
</feature>
<name>A5EXU9_DICNV</name>
<organism evidence="3 4">
    <name type="scientific">Dichelobacter nodosus (strain VCS1703A)</name>
    <dbReference type="NCBI Taxonomy" id="246195"/>
    <lineage>
        <taxon>Bacteria</taxon>
        <taxon>Pseudomonadati</taxon>
        <taxon>Pseudomonadota</taxon>
        <taxon>Gammaproteobacteria</taxon>
        <taxon>Cardiobacteriales</taxon>
        <taxon>Cardiobacteriaceae</taxon>
        <taxon>Dichelobacter</taxon>
    </lineage>
</organism>
<accession>A5EXU9</accession>
<dbReference type="Proteomes" id="UP000000248">
    <property type="component" value="Chromosome"/>
</dbReference>